<evidence type="ECO:0000256" key="13">
    <source>
        <dbReference type="ARBA" id="ARBA00023237"/>
    </source>
</evidence>
<keyword evidence="4" id="KW-1134">Transmembrane beta strand</keyword>
<dbReference type="Pfam" id="PF10531">
    <property type="entry name" value="SLBB"/>
    <property type="match status" value="5"/>
</dbReference>
<evidence type="ECO:0000259" key="18">
    <source>
        <dbReference type="Pfam" id="PF22461"/>
    </source>
</evidence>
<accession>A0A1I6GSC7</accession>
<evidence type="ECO:0000256" key="1">
    <source>
        <dbReference type="ARBA" id="ARBA00004571"/>
    </source>
</evidence>
<dbReference type="AlphaFoldDB" id="A0A1I6GSC7"/>
<evidence type="ECO:0000256" key="6">
    <source>
        <dbReference type="ARBA" id="ARBA00022692"/>
    </source>
</evidence>
<evidence type="ECO:0000256" key="12">
    <source>
        <dbReference type="ARBA" id="ARBA00023139"/>
    </source>
</evidence>
<dbReference type="Pfam" id="PF02563">
    <property type="entry name" value="Poly_export"/>
    <property type="match status" value="1"/>
</dbReference>
<evidence type="ECO:0000256" key="8">
    <source>
        <dbReference type="ARBA" id="ARBA00023047"/>
    </source>
</evidence>
<dbReference type="RefSeq" id="WP_245751824.1">
    <property type="nucleotide sequence ID" value="NZ_FOYU01000001.1"/>
</dbReference>
<keyword evidence="20" id="KW-1185">Reference proteome</keyword>
<dbReference type="InterPro" id="IPR003715">
    <property type="entry name" value="Poly_export_N"/>
</dbReference>
<keyword evidence="8" id="KW-0625">Polysaccharide transport</keyword>
<evidence type="ECO:0000256" key="9">
    <source>
        <dbReference type="ARBA" id="ARBA00023065"/>
    </source>
</evidence>
<dbReference type="PANTHER" id="PTHR33619:SF3">
    <property type="entry name" value="POLYSACCHARIDE EXPORT PROTEIN GFCE-RELATED"/>
    <property type="match status" value="1"/>
</dbReference>
<evidence type="ECO:0000256" key="15">
    <source>
        <dbReference type="SAM" id="SignalP"/>
    </source>
</evidence>
<dbReference type="PANTHER" id="PTHR33619">
    <property type="entry name" value="POLYSACCHARIDE EXPORT PROTEIN GFCE-RELATED"/>
    <property type="match status" value="1"/>
</dbReference>
<evidence type="ECO:0000259" key="17">
    <source>
        <dbReference type="Pfam" id="PF10531"/>
    </source>
</evidence>
<comment type="subcellular location">
    <subcellularLocation>
        <location evidence="1">Cell outer membrane</location>
        <topology evidence="1">Multi-pass membrane protein</topology>
    </subcellularLocation>
</comment>
<name>A0A1I6GSC7_9GAMM</name>
<keyword evidence="7 15" id="KW-0732">Signal</keyword>
<evidence type="ECO:0000259" key="16">
    <source>
        <dbReference type="Pfam" id="PF02563"/>
    </source>
</evidence>
<feature type="domain" description="SLBB" evidence="18">
    <location>
        <begin position="215"/>
        <end position="291"/>
    </location>
</feature>
<evidence type="ECO:0000256" key="3">
    <source>
        <dbReference type="ARBA" id="ARBA00022448"/>
    </source>
</evidence>
<evidence type="ECO:0000256" key="14">
    <source>
        <dbReference type="ARBA" id="ARBA00023288"/>
    </source>
</evidence>
<dbReference type="GO" id="GO:0015159">
    <property type="term" value="F:polysaccharide transmembrane transporter activity"/>
    <property type="evidence" value="ECO:0007669"/>
    <property type="project" value="InterPro"/>
</dbReference>
<keyword evidence="12" id="KW-0564">Palmitate</keyword>
<feature type="domain" description="Soluble ligand binding" evidence="17">
    <location>
        <begin position="580"/>
        <end position="630"/>
    </location>
</feature>
<dbReference type="GO" id="GO:0046930">
    <property type="term" value="C:pore complex"/>
    <property type="evidence" value="ECO:0007669"/>
    <property type="project" value="UniProtKB-KW"/>
</dbReference>
<dbReference type="GO" id="GO:0015288">
    <property type="term" value="F:porin activity"/>
    <property type="evidence" value="ECO:0007669"/>
    <property type="project" value="UniProtKB-KW"/>
</dbReference>
<feature type="domain" description="Soluble ligand binding" evidence="17">
    <location>
        <begin position="297"/>
        <end position="346"/>
    </location>
</feature>
<sequence length="910" mass="100974">MRRILSITGLAMVMLWTGLFAFSYSAQAQVAGVTPQQLEQFKQLPRAQQEMLARQYGFDLSLLDSQGSTTGSRTNEDPQTVFPRGTTFDVNGAPIIPEDIRSQFAEEEGVPKPFGYKLFAGEPSTFAQVTGAPVPSNYIIGVGDTISVQLYGKESKSHQLKVDRQGLITVPDLGPIQVAGLTFDKMRELVQQEVSQRLIGMQAAVSMGELRSIQIFVMGEAHKPGAYTVSSLTTITQALFVSGGVSDIASLRNVQLKRDGETIATLDLYDFLIHGNMGNDRLLQSGDMVFIPSRGDMVTVQGEVVRPAIYELKDEDSLAEVLELAGGVLPTAYKKATRIERVRDGRRLVSTVDLANAKSLSVGNGDIVEVPQVSNEIVDSIMLVGAVARPGYYEFNAGMRVSDVITDVKTSLLSYADLGYGLIVRERDNRGNIELHQFDVAAAVEGDAEHNKQLKAHDQLVIFSRYEDKKLQELQLTDWIVSETEKQRKEREQLLKDYRQNYLRGLVIQQQRDFADEDAETGESEAQQELQGLFTQRTLDDEMNAMKIQEYAEYSRNNLLEPILTKLRHQFSESGNLPLVYVAGEVKYPGVYPLVENADASDLVAAAGGLKESAYLARAEITRTQVKGGETVTDYLSFNLFDALMGKQNVPVKGRDSLNIFAIPDWQNTLEVTLEGEVRFPGKYTIRRGETLTALIERAGGLTQYAFPRGAIFTREELKELERQRMQTLARELQHEVATNSITGNNQSSMSYSQTRQLLQDLMEVEPVGRLVIDLPYVMSGSMNADIQLKDGDRLVIPAQRNTINVIGEVQLASSFLYDGSLNVEDYLRRAGGTRKKADEERIFIVKANGSVEMVELGGWFSLASDNRLEPGDTIVVPLDTEYTNNMELWRDATQILYQIGVALAALTAI</sequence>
<keyword evidence="13" id="KW-0998">Cell outer membrane</keyword>
<dbReference type="Proteomes" id="UP000199424">
    <property type="component" value="Unassembled WGS sequence"/>
</dbReference>
<organism evidence="19 20">
    <name type="scientific">Pseudidiomarina maritima</name>
    <dbReference type="NCBI Taxonomy" id="519453"/>
    <lineage>
        <taxon>Bacteria</taxon>
        <taxon>Pseudomonadati</taxon>
        <taxon>Pseudomonadota</taxon>
        <taxon>Gammaproteobacteria</taxon>
        <taxon>Alteromonadales</taxon>
        <taxon>Idiomarinaceae</taxon>
        <taxon>Pseudidiomarina</taxon>
    </lineage>
</organism>
<evidence type="ECO:0000256" key="4">
    <source>
        <dbReference type="ARBA" id="ARBA00022452"/>
    </source>
</evidence>
<keyword evidence="10" id="KW-0626">Porin</keyword>
<evidence type="ECO:0000256" key="11">
    <source>
        <dbReference type="ARBA" id="ARBA00023136"/>
    </source>
</evidence>
<dbReference type="InterPro" id="IPR054765">
    <property type="entry name" value="SLBB_dom"/>
</dbReference>
<evidence type="ECO:0000256" key="5">
    <source>
        <dbReference type="ARBA" id="ARBA00022597"/>
    </source>
</evidence>
<dbReference type="EMBL" id="FOYU01000001">
    <property type="protein sequence ID" value="SFR45104.1"/>
    <property type="molecule type" value="Genomic_DNA"/>
</dbReference>
<comment type="similarity">
    <text evidence="2">Belongs to the BexD/CtrA/VexA family.</text>
</comment>
<keyword evidence="11" id="KW-0472">Membrane</keyword>
<keyword evidence="6" id="KW-0812">Transmembrane</keyword>
<keyword evidence="5" id="KW-0762">Sugar transport</keyword>
<feature type="chain" id="PRO_5011573158" evidence="15">
    <location>
        <begin position="29"/>
        <end position="910"/>
    </location>
</feature>
<protein>
    <submittedName>
        <fullName evidence="19">Protein involved in polysaccharide export, contains SLBB domain of the beta-grasp fold</fullName>
    </submittedName>
</protein>
<keyword evidence="9" id="KW-0406">Ion transport</keyword>
<reference evidence="20" key="1">
    <citation type="submission" date="2016-10" db="EMBL/GenBank/DDBJ databases">
        <authorList>
            <person name="Varghese N."/>
            <person name="Submissions S."/>
        </authorList>
    </citation>
    <scope>NUCLEOTIDE SEQUENCE [LARGE SCALE GENOMIC DNA]</scope>
    <source>
        <strain evidence="20">CGMCC 1.7285</strain>
    </source>
</reference>
<evidence type="ECO:0000313" key="20">
    <source>
        <dbReference type="Proteomes" id="UP000199424"/>
    </source>
</evidence>
<gene>
    <name evidence="19" type="ORF">SAMN04488070_1155</name>
</gene>
<evidence type="ECO:0000313" key="19">
    <source>
        <dbReference type="EMBL" id="SFR45104.1"/>
    </source>
</evidence>
<feature type="domain" description="Soluble ligand binding" evidence="17">
    <location>
        <begin position="672"/>
        <end position="704"/>
    </location>
</feature>
<evidence type="ECO:0000256" key="10">
    <source>
        <dbReference type="ARBA" id="ARBA00023114"/>
    </source>
</evidence>
<feature type="domain" description="Soluble ligand binding" evidence="17">
    <location>
        <begin position="382"/>
        <end position="406"/>
    </location>
</feature>
<dbReference type="Gene3D" id="3.30.1950.10">
    <property type="entry name" value="wza like domain"/>
    <property type="match status" value="1"/>
</dbReference>
<dbReference type="GO" id="GO:0006811">
    <property type="term" value="P:monoatomic ion transport"/>
    <property type="evidence" value="ECO:0007669"/>
    <property type="project" value="UniProtKB-KW"/>
</dbReference>
<dbReference type="InterPro" id="IPR019554">
    <property type="entry name" value="Soluble_ligand-bd"/>
</dbReference>
<feature type="domain" description="Polysaccharide export protein N-terminal" evidence="16">
    <location>
        <begin position="133"/>
        <end position="207"/>
    </location>
</feature>
<feature type="signal peptide" evidence="15">
    <location>
        <begin position="1"/>
        <end position="28"/>
    </location>
</feature>
<feature type="domain" description="Soluble ligand binding" evidence="17">
    <location>
        <begin position="805"/>
        <end position="853"/>
    </location>
</feature>
<dbReference type="Pfam" id="PF22461">
    <property type="entry name" value="SLBB_2"/>
    <property type="match status" value="1"/>
</dbReference>
<keyword evidence="14" id="KW-0449">Lipoprotein</keyword>
<proteinExistence type="inferred from homology"/>
<evidence type="ECO:0000256" key="2">
    <source>
        <dbReference type="ARBA" id="ARBA00009450"/>
    </source>
</evidence>
<keyword evidence="3" id="KW-0813">Transport</keyword>
<evidence type="ECO:0000256" key="7">
    <source>
        <dbReference type="ARBA" id="ARBA00022729"/>
    </source>
</evidence>
<dbReference type="InterPro" id="IPR049712">
    <property type="entry name" value="Poly_export"/>
</dbReference>
<dbReference type="Gene3D" id="3.10.560.10">
    <property type="entry name" value="Outer membrane lipoprotein wza domain like"/>
    <property type="match status" value="6"/>
</dbReference>
<dbReference type="GO" id="GO:0009279">
    <property type="term" value="C:cell outer membrane"/>
    <property type="evidence" value="ECO:0007669"/>
    <property type="project" value="UniProtKB-SubCell"/>
</dbReference>